<dbReference type="Gene3D" id="1.10.150.130">
    <property type="match status" value="1"/>
</dbReference>
<dbReference type="InterPro" id="IPR010998">
    <property type="entry name" value="Integrase_recombinase_N"/>
</dbReference>
<dbReference type="GO" id="GO:0006310">
    <property type="term" value="P:DNA recombination"/>
    <property type="evidence" value="ECO:0007669"/>
    <property type="project" value="UniProtKB-KW"/>
</dbReference>
<dbReference type="Pfam" id="PF02899">
    <property type="entry name" value="Phage_int_SAM_1"/>
    <property type="match status" value="1"/>
</dbReference>
<keyword evidence="8" id="KW-0614">Plasmid</keyword>
<geneLocation type="plasmid" evidence="8">
    <name>pColt5.8a</name>
</geneLocation>
<dbReference type="Pfam" id="PF00589">
    <property type="entry name" value="Phage_integrase"/>
    <property type="match status" value="1"/>
</dbReference>
<dbReference type="InterPro" id="IPR002104">
    <property type="entry name" value="Integrase_catalytic"/>
</dbReference>
<feature type="domain" description="Tyr recombinase" evidence="6">
    <location>
        <begin position="119"/>
        <end position="304"/>
    </location>
</feature>
<dbReference type="EMBL" id="MK318971">
    <property type="protein sequence ID" value="QCL09627.1"/>
    <property type="molecule type" value="Genomic_DNA"/>
</dbReference>
<dbReference type="PANTHER" id="PTHR30349:SF81">
    <property type="entry name" value="TYROSINE RECOMBINASE XERC"/>
    <property type="match status" value="1"/>
</dbReference>
<dbReference type="InterPro" id="IPR011010">
    <property type="entry name" value="DNA_brk_join_enz"/>
</dbReference>
<dbReference type="AlphaFoldDB" id="A0A7S4ZRS7"/>
<dbReference type="InterPro" id="IPR050090">
    <property type="entry name" value="Tyrosine_recombinase_XerCD"/>
</dbReference>
<dbReference type="GO" id="GO:0015074">
    <property type="term" value="P:DNA integration"/>
    <property type="evidence" value="ECO:0007669"/>
    <property type="project" value="UniProtKB-KW"/>
</dbReference>
<dbReference type="PROSITE" id="PS51900">
    <property type="entry name" value="CB"/>
    <property type="match status" value="1"/>
</dbReference>
<dbReference type="GO" id="GO:0007059">
    <property type="term" value="P:chromosome segregation"/>
    <property type="evidence" value="ECO:0007669"/>
    <property type="project" value="UniProtKB-KW"/>
</dbReference>
<evidence type="ECO:0000313" key="8">
    <source>
        <dbReference type="EMBL" id="QCL09627.1"/>
    </source>
</evidence>
<evidence type="ECO:0000256" key="3">
    <source>
        <dbReference type="ARBA" id="ARBA00023125"/>
    </source>
</evidence>
<evidence type="ECO:0000259" key="7">
    <source>
        <dbReference type="PROSITE" id="PS51900"/>
    </source>
</evidence>
<dbReference type="GO" id="GO:0003677">
    <property type="term" value="F:DNA binding"/>
    <property type="evidence" value="ECO:0007669"/>
    <property type="project" value="UniProtKB-UniRule"/>
</dbReference>
<dbReference type="Gene3D" id="1.10.443.10">
    <property type="entry name" value="Intergrase catalytic core"/>
    <property type="match status" value="1"/>
</dbReference>
<dbReference type="RefSeq" id="WP_201010201.1">
    <property type="nucleotide sequence ID" value="NZ_MK318971.1"/>
</dbReference>
<evidence type="ECO:0000256" key="5">
    <source>
        <dbReference type="PROSITE-ProRule" id="PRU01248"/>
    </source>
</evidence>
<dbReference type="PROSITE" id="PS51898">
    <property type="entry name" value="TYR_RECOMBINASE"/>
    <property type="match status" value="1"/>
</dbReference>
<keyword evidence="4" id="KW-0233">DNA recombination</keyword>
<dbReference type="InterPro" id="IPR004107">
    <property type="entry name" value="Integrase_SAM-like_N"/>
</dbReference>
<name>A0A7S4ZRS7_RHIRH</name>
<feature type="domain" description="Core-binding (CB)" evidence="7">
    <location>
        <begin position="2"/>
        <end position="95"/>
    </location>
</feature>
<evidence type="ECO:0000256" key="4">
    <source>
        <dbReference type="ARBA" id="ARBA00023172"/>
    </source>
</evidence>
<organism evidence="8">
    <name type="scientific">Rhizobium rhizogenes</name>
    <name type="common">Agrobacterium rhizogenes</name>
    <dbReference type="NCBI Taxonomy" id="359"/>
    <lineage>
        <taxon>Bacteria</taxon>
        <taxon>Pseudomonadati</taxon>
        <taxon>Pseudomonadota</taxon>
        <taxon>Alphaproteobacteria</taxon>
        <taxon>Hyphomicrobiales</taxon>
        <taxon>Rhizobiaceae</taxon>
        <taxon>Rhizobium/Agrobacterium group</taxon>
        <taxon>Rhizobium</taxon>
    </lineage>
</organism>
<dbReference type="PANTHER" id="PTHR30349">
    <property type="entry name" value="PHAGE INTEGRASE-RELATED"/>
    <property type="match status" value="1"/>
</dbReference>
<evidence type="ECO:0000256" key="2">
    <source>
        <dbReference type="ARBA" id="ARBA00022908"/>
    </source>
</evidence>
<dbReference type="SUPFAM" id="SSF56349">
    <property type="entry name" value="DNA breaking-rejoining enzymes"/>
    <property type="match status" value="1"/>
</dbReference>
<dbReference type="InterPro" id="IPR044068">
    <property type="entry name" value="CB"/>
</dbReference>
<proteinExistence type="predicted"/>
<reference evidence="8" key="1">
    <citation type="submission" date="2018-12" db="EMBL/GenBank/DDBJ databases">
        <title>Three Rhizobium rhizogenes strains isolated from the same crown gall tumor carry diverse plasmids.</title>
        <authorList>
            <person name="Pulawska J."/>
            <person name="Kuzmanovic N."/>
        </authorList>
    </citation>
    <scope>NUCLEOTIDE SEQUENCE</scope>
    <source>
        <strain evidence="8">Colt5.8</strain>
        <plasmid evidence="8">pColt5.8a</plasmid>
    </source>
</reference>
<evidence type="ECO:0000256" key="1">
    <source>
        <dbReference type="ARBA" id="ARBA00022829"/>
    </source>
</evidence>
<evidence type="ECO:0000259" key="6">
    <source>
        <dbReference type="PROSITE" id="PS51898"/>
    </source>
</evidence>
<dbReference type="InterPro" id="IPR013762">
    <property type="entry name" value="Integrase-like_cat_sf"/>
</dbReference>
<protein>
    <submittedName>
        <fullName evidence="8">Phage integrase, N-terminal SAM-like domain protein</fullName>
    </submittedName>
</protein>
<keyword evidence="1" id="KW-0159">Chromosome partition</keyword>
<keyword evidence="3 5" id="KW-0238">DNA-binding</keyword>
<keyword evidence="2" id="KW-0229">DNA integration</keyword>
<accession>A0A7S4ZRS7</accession>
<gene>
    <name evidence="8" type="ORF">pC5.8a_135</name>
</gene>
<sequence length="329" mass="36987">MTKLAPTLQAFFTERLIRQRQASDHTIAAYRDTLKMLVVYAAKRKAIPPSRLDIDDLDAPLVSSFLDYLERERNNGPRTRNARLVAIRSLFRFAALRHPEHAATIERVLAIPPKRFERRLVTFLAENELSALLAAPDGNSWAGRRDQVLLTLAAQSGMRVSEIIHLRIGDVHLGVGAHVSCTGKGRKMRITPLTAQMASLLKRWLRERGGAETEPLFVSRAGNPLSRDAIEHRLAKYVDMACKTFPPIRQKKITMHVLRHSAAMRLMRAGIEQSVIALWLGHEQVGTTDIYLHADMEIKERALAKTAPASAATRRFKPDDKVLSFLEAL</sequence>